<reference evidence="2 3" key="1">
    <citation type="journal article" date="2024" name="Chem. Sci.">
        <title>Discovery of megapolipeptins by genome mining of a Burkholderiales bacteria collection.</title>
        <authorList>
            <person name="Paulo B.S."/>
            <person name="Recchia M.J.J."/>
            <person name="Lee S."/>
            <person name="Fergusson C.H."/>
            <person name="Romanowski S.B."/>
            <person name="Hernandez A."/>
            <person name="Krull N."/>
            <person name="Liu D.Y."/>
            <person name="Cavanagh H."/>
            <person name="Bos A."/>
            <person name="Gray C.A."/>
            <person name="Murphy B.T."/>
            <person name="Linington R.G."/>
            <person name="Eustaquio A.S."/>
        </authorList>
    </citation>
    <scope>NUCLEOTIDE SEQUENCE [LARGE SCALE GENOMIC DNA]</scope>
    <source>
        <strain evidence="2 3">RL17-379-BIB-C</strain>
    </source>
</reference>
<sequence length="190" mass="20499">MHWIDPTCLQETRGTVSQFLLNSHGELDGLILGNGRQVHFPPHLSGQIVKHISVGDKVRVRGVKPRAADIVAAVQLTSATGVEIVDEGPHGHGKKHEKPHANTRPIELSGEVKLSLYGPKGELRGALLSDGTSLRMAPHAADELSSYLAPGAHIQVWGHAVKNRYGKTVEVEHIAELVDDDDDEASMNAD</sequence>
<comment type="caution">
    <text evidence="2">The sequence shown here is derived from an EMBL/GenBank/DDBJ whole genome shotgun (WGS) entry which is preliminary data.</text>
</comment>
<evidence type="ECO:0000313" key="2">
    <source>
        <dbReference type="EMBL" id="MFM0444303.1"/>
    </source>
</evidence>
<name>A0ABW9BZF3_9BURK</name>
<gene>
    <name evidence="2" type="ORF">PQR00_12000</name>
</gene>
<evidence type="ECO:0000313" key="3">
    <source>
        <dbReference type="Proteomes" id="UP001629288"/>
    </source>
</evidence>
<evidence type="ECO:0000256" key="1">
    <source>
        <dbReference type="SAM" id="MobiDB-lite"/>
    </source>
</evidence>
<dbReference type="RefSeq" id="WP_088174094.1">
    <property type="nucleotide sequence ID" value="NZ_JAQQCO010000001.1"/>
</dbReference>
<dbReference type="EMBL" id="JAQQDH010000003">
    <property type="protein sequence ID" value="MFM0444303.1"/>
    <property type="molecule type" value="Genomic_DNA"/>
</dbReference>
<proteinExistence type="predicted"/>
<organism evidence="2 3">
    <name type="scientific">Paraburkholderia strydomiana</name>
    <dbReference type="NCBI Taxonomy" id="1245417"/>
    <lineage>
        <taxon>Bacteria</taxon>
        <taxon>Pseudomonadati</taxon>
        <taxon>Pseudomonadota</taxon>
        <taxon>Betaproteobacteria</taxon>
        <taxon>Burkholderiales</taxon>
        <taxon>Burkholderiaceae</taxon>
        <taxon>Paraburkholderia</taxon>
    </lineage>
</organism>
<protein>
    <submittedName>
        <fullName evidence="2">Uncharacterized protein</fullName>
    </submittedName>
</protein>
<keyword evidence="3" id="KW-1185">Reference proteome</keyword>
<dbReference type="Proteomes" id="UP001629288">
    <property type="component" value="Unassembled WGS sequence"/>
</dbReference>
<accession>A0ABW9BZF3</accession>
<feature type="region of interest" description="Disordered" evidence="1">
    <location>
        <begin position="86"/>
        <end position="105"/>
    </location>
</feature>